<dbReference type="GO" id="GO:0016846">
    <property type="term" value="F:carbon-sulfur lyase activity"/>
    <property type="evidence" value="ECO:0007669"/>
    <property type="project" value="InterPro"/>
</dbReference>
<dbReference type="InterPro" id="IPR006913">
    <property type="entry name" value="CENP-V/GFA"/>
</dbReference>
<dbReference type="EMBL" id="JAPJZI010000001">
    <property type="protein sequence ID" value="MDA5398254.1"/>
    <property type="molecule type" value="Genomic_DNA"/>
</dbReference>
<name>A0A9X3UGY7_9HYPH</name>
<dbReference type="GO" id="GO:0046872">
    <property type="term" value="F:metal ion binding"/>
    <property type="evidence" value="ECO:0007669"/>
    <property type="project" value="UniProtKB-KW"/>
</dbReference>
<dbReference type="Pfam" id="PF04828">
    <property type="entry name" value="GFA"/>
    <property type="match status" value="1"/>
</dbReference>
<evidence type="ECO:0000256" key="3">
    <source>
        <dbReference type="ARBA" id="ARBA00022833"/>
    </source>
</evidence>
<evidence type="ECO:0000256" key="4">
    <source>
        <dbReference type="ARBA" id="ARBA00023239"/>
    </source>
</evidence>
<comment type="caution">
    <text evidence="6">The sequence shown here is derived from an EMBL/GenBank/DDBJ whole genome shotgun (WGS) entry which is preliminary data.</text>
</comment>
<proteinExistence type="inferred from homology"/>
<organism evidence="6 7">
    <name type="scientific">Hoeflea prorocentri</name>
    <dbReference type="NCBI Taxonomy" id="1922333"/>
    <lineage>
        <taxon>Bacteria</taxon>
        <taxon>Pseudomonadati</taxon>
        <taxon>Pseudomonadota</taxon>
        <taxon>Alphaproteobacteria</taxon>
        <taxon>Hyphomicrobiales</taxon>
        <taxon>Rhizobiaceae</taxon>
        <taxon>Hoeflea</taxon>
    </lineage>
</organism>
<sequence length="152" mass="16699">MTETHSSSDGERLSARCLCGSVRFSAAPVKAETGVCHCGMCQRWAAGPFFAVDCGDSVVIESGDDLERYGSSEWGERGFCRKCGASLFWNMKGHGAYQVSLAAFETRPDVRFTSEIFIDEKPHCYDFANDTEKLTGEQVFALFAAGQEESHD</sequence>
<reference evidence="6" key="1">
    <citation type="submission" date="2022-11" db="EMBL/GenBank/DDBJ databases">
        <title>Draft genome sequence of Hoeflea poritis E7-10 and Hoeflea prorocentri PM5-8, separated from scleractinian coral Porites lutea and marine dinoflagellate.</title>
        <authorList>
            <person name="Zhang G."/>
            <person name="Wei Q."/>
            <person name="Cai L."/>
        </authorList>
    </citation>
    <scope>NUCLEOTIDE SEQUENCE</scope>
    <source>
        <strain evidence="6">PM5-8</strain>
    </source>
</reference>
<keyword evidence="7" id="KW-1185">Reference proteome</keyword>
<keyword evidence="4" id="KW-0456">Lyase</keyword>
<gene>
    <name evidence="6" type="ORF">OQ273_06675</name>
</gene>
<evidence type="ECO:0000313" key="6">
    <source>
        <dbReference type="EMBL" id="MDA5398254.1"/>
    </source>
</evidence>
<dbReference type="PANTHER" id="PTHR33337">
    <property type="entry name" value="GFA DOMAIN-CONTAINING PROTEIN"/>
    <property type="match status" value="1"/>
</dbReference>
<dbReference type="RefSeq" id="WP_267989689.1">
    <property type="nucleotide sequence ID" value="NZ_JAPJZI010000001.1"/>
</dbReference>
<dbReference type="SUPFAM" id="SSF51316">
    <property type="entry name" value="Mss4-like"/>
    <property type="match status" value="1"/>
</dbReference>
<dbReference type="InterPro" id="IPR011057">
    <property type="entry name" value="Mss4-like_sf"/>
</dbReference>
<keyword evidence="3" id="KW-0862">Zinc</keyword>
<protein>
    <submittedName>
        <fullName evidence="6">GFA family protein</fullName>
    </submittedName>
</protein>
<dbReference type="PROSITE" id="PS51891">
    <property type="entry name" value="CENP_V_GFA"/>
    <property type="match status" value="1"/>
</dbReference>
<dbReference type="AlphaFoldDB" id="A0A9X3UGY7"/>
<evidence type="ECO:0000256" key="1">
    <source>
        <dbReference type="ARBA" id="ARBA00005495"/>
    </source>
</evidence>
<dbReference type="Proteomes" id="UP001151234">
    <property type="component" value="Unassembled WGS sequence"/>
</dbReference>
<evidence type="ECO:0000313" key="7">
    <source>
        <dbReference type="Proteomes" id="UP001151234"/>
    </source>
</evidence>
<feature type="domain" description="CENP-V/GFA" evidence="5">
    <location>
        <begin position="13"/>
        <end position="126"/>
    </location>
</feature>
<dbReference type="Gene3D" id="3.90.1590.10">
    <property type="entry name" value="glutathione-dependent formaldehyde- activating enzyme (gfa)"/>
    <property type="match status" value="1"/>
</dbReference>
<evidence type="ECO:0000256" key="2">
    <source>
        <dbReference type="ARBA" id="ARBA00022723"/>
    </source>
</evidence>
<accession>A0A9X3UGY7</accession>
<dbReference type="PANTHER" id="PTHR33337:SF40">
    <property type="entry name" value="CENP-V_GFA DOMAIN-CONTAINING PROTEIN-RELATED"/>
    <property type="match status" value="1"/>
</dbReference>
<keyword evidence="2" id="KW-0479">Metal-binding</keyword>
<evidence type="ECO:0000259" key="5">
    <source>
        <dbReference type="PROSITE" id="PS51891"/>
    </source>
</evidence>
<comment type="similarity">
    <text evidence="1">Belongs to the Gfa family.</text>
</comment>